<dbReference type="EMBL" id="JACGWK010000005">
    <property type="protein sequence ID" value="KAL0353072.1"/>
    <property type="molecule type" value="Genomic_DNA"/>
</dbReference>
<dbReference type="AlphaFoldDB" id="A0AAW2P9U3"/>
<protein>
    <submittedName>
        <fullName evidence="1">Uncharacterized protein</fullName>
    </submittedName>
</protein>
<evidence type="ECO:0000313" key="1">
    <source>
        <dbReference type="EMBL" id="KAL0353072.1"/>
    </source>
</evidence>
<organism evidence="1">
    <name type="scientific">Sesamum angustifolium</name>
    <dbReference type="NCBI Taxonomy" id="2727405"/>
    <lineage>
        <taxon>Eukaryota</taxon>
        <taxon>Viridiplantae</taxon>
        <taxon>Streptophyta</taxon>
        <taxon>Embryophyta</taxon>
        <taxon>Tracheophyta</taxon>
        <taxon>Spermatophyta</taxon>
        <taxon>Magnoliopsida</taxon>
        <taxon>eudicotyledons</taxon>
        <taxon>Gunneridae</taxon>
        <taxon>Pentapetalae</taxon>
        <taxon>asterids</taxon>
        <taxon>lamiids</taxon>
        <taxon>Lamiales</taxon>
        <taxon>Pedaliaceae</taxon>
        <taxon>Sesamum</taxon>
    </lineage>
</organism>
<reference evidence="1" key="1">
    <citation type="submission" date="2020-06" db="EMBL/GenBank/DDBJ databases">
        <authorList>
            <person name="Li T."/>
            <person name="Hu X."/>
            <person name="Zhang T."/>
            <person name="Song X."/>
            <person name="Zhang H."/>
            <person name="Dai N."/>
            <person name="Sheng W."/>
            <person name="Hou X."/>
            <person name="Wei L."/>
        </authorList>
    </citation>
    <scope>NUCLEOTIDE SEQUENCE</scope>
    <source>
        <strain evidence="1">G01</strain>
        <tissue evidence="1">Leaf</tissue>
    </source>
</reference>
<comment type="caution">
    <text evidence="1">The sequence shown here is derived from an EMBL/GenBank/DDBJ whole genome shotgun (WGS) entry which is preliminary data.</text>
</comment>
<proteinExistence type="predicted"/>
<accession>A0AAW2P9U3</accession>
<sequence>MAWQFLVGLEGERPNSKELKWQRLGWGGDGDGCLGSGHQDSTDGSAVEVCGDAACGQGRRDYKHLALVGAGCGQLLRHEEEVAVLVGFGLLHQAVLCVVALQFHHRP</sequence>
<name>A0AAW2P9U3_9LAMI</name>
<reference evidence="1" key="2">
    <citation type="journal article" date="2024" name="Plant">
        <title>Genomic evolution and insights into agronomic trait innovations of Sesamum species.</title>
        <authorList>
            <person name="Miao H."/>
            <person name="Wang L."/>
            <person name="Qu L."/>
            <person name="Liu H."/>
            <person name="Sun Y."/>
            <person name="Le M."/>
            <person name="Wang Q."/>
            <person name="Wei S."/>
            <person name="Zheng Y."/>
            <person name="Lin W."/>
            <person name="Duan Y."/>
            <person name="Cao H."/>
            <person name="Xiong S."/>
            <person name="Wang X."/>
            <person name="Wei L."/>
            <person name="Li C."/>
            <person name="Ma Q."/>
            <person name="Ju M."/>
            <person name="Zhao R."/>
            <person name="Li G."/>
            <person name="Mu C."/>
            <person name="Tian Q."/>
            <person name="Mei H."/>
            <person name="Zhang T."/>
            <person name="Gao T."/>
            <person name="Zhang H."/>
        </authorList>
    </citation>
    <scope>NUCLEOTIDE SEQUENCE</scope>
    <source>
        <strain evidence="1">G01</strain>
    </source>
</reference>
<gene>
    <name evidence="1" type="ORF">Sangu_0888500</name>
</gene>